<evidence type="ECO:0000259" key="5">
    <source>
        <dbReference type="Pfam" id="PF01420"/>
    </source>
</evidence>
<evidence type="ECO:0000256" key="4">
    <source>
        <dbReference type="SAM" id="Coils"/>
    </source>
</evidence>
<dbReference type="PANTHER" id="PTHR30408:SF12">
    <property type="entry name" value="TYPE I RESTRICTION ENZYME MJAVIII SPECIFICITY SUBUNIT"/>
    <property type="match status" value="1"/>
</dbReference>
<proteinExistence type="inferred from homology"/>
<evidence type="ECO:0000313" key="7">
    <source>
        <dbReference type="Proteomes" id="UP000002333"/>
    </source>
</evidence>
<evidence type="ECO:0000256" key="1">
    <source>
        <dbReference type="ARBA" id="ARBA00010923"/>
    </source>
</evidence>
<evidence type="ECO:0000313" key="6">
    <source>
        <dbReference type="EMBL" id="ACQ52976.1"/>
    </source>
</evidence>
<accession>A0A3F2ZR83</accession>
<name>A0A3F2ZR83_CLOB6</name>
<dbReference type="Pfam" id="PF01420">
    <property type="entry name" value="Methylase_S"/>
    <property type="match status" value="2"/>
</dbReference>
<dbReference type="AlphaFoldDB" id="A0A3F2ZR83"/>
<dbReference type="CDD" id="cd17293">
    <property type="entry name" value="RMtype1_S_Ppo21ORF8840P_TRD1-CR1_like"/>
    <property type="match status" value="1"/>
</dbReference>
<dbReference type="InterPro" id="IPR000055">
    <property type="entry name" value="Restrct_endonuc_typeI_TRD"/>
</dbReference>
<keyword evidence="3" id="KW-0238">DNA-binding</keyword>
<dbReference type="SUPFAM" id="SSF116734">
    <property type="entry name" value="DNA methylase specificity domain"/>
    <property type="match status" value="2"/>
</dbReference>
<dbReference type="GO" id="GO:0009307">
    <property type="term" value="P:DNA restriction-modification system"/>
    <property type="evidence" value="ECO:0007669"/>
    <property type="project" value="UniProtKB-KW"/>
</dbReference>
<feature type="domain" description="Type I restriction modification DNA specificity" evidence="5">
    <location>
        <begin position="219"/>
        <end position="367"/>
    </location>
</feature>
<feature type="coiled-coil region" evidence="4">
    <location>
        <begin position="351"/>
        <end position="378"/>
    </location>
</feature>
<feature type="domain" description="Type I restriction modification DNA specificity" evidence="5">
    <location>
        <begin position="4"/>
        <end position="173"/>
    </location>
</feature>
<reference evidence="7" key="2">
    <citation type="submission" date="2008-05" db="EMBL/GenBank/DDBJ databases">
        <title>Genome sequence of Clostridium botulinum Ba4 strain 657.</title>
        <authorList>
            <person name="Shrivastava S."/>
            <person name="Brown J.L."/>
            <person name="Bruce D."/>
            <person name="Detter C."/>
            <person name="Munk C."/>
            <person name="Smith L.A."/>
            <person name="Smith T.J."/>
            <person name="Sutton G."/>
            <person name="Brettin T.S."/>
        </authorList>
    </citation>
    <scope>NUCLEOTIDE SEQUENCE [LARGE SCALE GENOMIC DNA]</scope>
    <source>
        <strain evidence="7">657 / Type Ba4</strain>
    </source>
</reference>
<evidence type="ECO:0000256" key="2">
    <source>
        <dbReference type="ARBA" id="ARBA00022747"/>
    </source>
</evidence>
<dbReference type="InterPro" id="IPR052021">
    <property type="entry name" value="Type-I_RS_S_subunit"/>
</dbReference>
<dbReference type="PANTHER" id="PTHR30408">
    <property type="entry name" value="TYPE-1 RESTRICTION ENZYME ECOKI SPECIFICITY PROTEIN"/>
    <property type="match status" value="1"/>
</dbReference>
<dbReference type="RefSeq" id="WP_003361460.1">
    <property type="nucleotide sequence ID" value="NC_012658.1"/>
</dbReference>
<dbReference type="KEGG" id="cbi:CLJ_B0747"/>
<dbReference type="EMBL" id="CP001083">
    <property type="protein sequence ID" value="ACQ52976.1"/>
    <property type="molecule type" value="Genomic_DNA"/>
</dbReference>
<protein>
    <submittedName>
        <fullName evidence="6">Type I restriction-modification system, S subunit</fullName>
    </submittedName>
</protein>
<organism evidence="6 7">
    <name type="scientific">Clostridium botulinum (strain 657 / Type Ba4)</name>
    <dbReference type="NCBI Taxonomy" id="515621"/>
    <lineage>
        <taxon>Bacteria</taxon>
        <taxon>Bacillati</taxon>
        <taxon>Bacillota</taxon>
        <taxon>Clostridia</taxon>
        <taxon>Eubacteriales</taxon>
        <taxon>Clostridiaceae</taxon>
        <taxon>Clostridium</taxon>
    </lineage>
</organism>
<dbReference type="REBASE" id="20885">
    <property type="entry name" value="S.CboBa4ORF746P"/>
</dbReference>
<keyword evidence="2" id="KW-0680">Restriction system</keyword>
<dbReference type="InterPro" id="IPR044946">
    <property type="entry name" value="Restrct_endonuc_typeI_TRD_sf"/>
</dbReference>
<sequence>MLVKYKLCELGEILTGNTPSKKNGEFYDTKDIMFIKPDDINNNITEIECSKEYISNKAEKKARIIPKDSLLITCIGSIGKIAINKEKSAFNQQINSIVHNEKIISSKYLAYVLMINKQRLESISNAPVVPIINKTQFSEFEVYIHEEKEIQEKIVNVLDKARSLIDKRKAQIEVFDELVKSRFIDMFANLKGEKHLTLGECTNFIDYRGKTPVLSDSGIRIINAKSVGNGFFKYIDEYISEETFNSWMKRGFPVPGDVLFVTEGHTFGNICRIPSDLQKFAMGQRIITIQGNKEILNNAFLAQYMQTISFQIDIDKYKTGSSAQGIRSKELKKILIPIPQIELQNQFTDFVNQVDKLKFEMEKSLKELEDNFNSLMQRAFKGELFN</sequence>
<comment type="similarity">
    <text evidence="1">Belongs to the type-I restriction system S methylase family.</text>
</comment>
<evidence type="ECO:0000256" key="3">
    <source>
        <dbReference type="ARBA" id="ARBA00023125"/>
    </source>
</evidence>
<gene>
    <name evidence="6" type="ordered locus">CLJ_B0747</name>
</gene>
<dbReference type="Proteomes" id="UP000002333">
    <property type="component" value="Chromosome"/>
</dbReference>
<dbReference type="GO" id="GO:0003677">
    <property type="term" value="F:DNA binding"/>
    <property type="evidence" value="ECO:0007669"/>
    <property type="project" value="UniProtKB-KW"/>
</dbReference>
<dbReference type="Gene3D" id="3.90.220.20">
    <property type="entry name" value="DNA methylase specificity domains"/>
    <property type="match status" value="2"/>
</dbReference>
<keyword evidence="4" id="KW-0175">Coiled coil</keyword>
<reference evidence="6 7" key="1">
    <citation type="journal article" date="2007" name="PLoS ONE">
        <title>Analysis of the neurotoxin complex genes in Clostridium botulinum A1-A4 and B1 strains: BoNT/A3, /Ba4 and /B1 clusters are located within plasmids.</title>
        <authorList>
            <person name="Smith T.J."/>
            <person name="Hill K.K."/>
            <person name="Foley B.T."/>
            <person name="Detter J.C."/>
            <person name="Munk A.C."/>
            <person name="Bruce D.C."/>
            <person name="Doggett N.A."/>
            <person name="Smith L.A."/>
            <person name="Marks J.D."/>
            <person name="Xie G."/>
            <person name="Brettin T.S."/>
        </authorList>
    </citation>
    <scope>NUCLEOTIDE SEQUENCE [LARGE SCALE GENOMIC DNA]</scope>
    <source>
        <strain evidence="7">657 / Type Ba4</strain>
    </source>
</reference>